<reference evidence="3" key="1">
    <citation type="submission" date="2013-01" db="EMBL/GenBank/DDBJ databases">
        <title>Draft Genome Sequence of a Mulberry Tree, Morus notabilis C.K. Schneid.</title>
        <authorList>
            <person name="He N."/>
            <person name="Zhao S."/>
        </authorList>
    </citation>
    <scope>NUCLEOTIDE SEQUENCE</scope>
</reference>
<dbReference type="PANTHER" id="PTHR46033:SF80">
    <property type="entry name" value="PROTEIN MAIN-LIKE 2-LIKE"/>
    <property type="match status" value="1"/>
</dbReference>
<evidence type="ECO:0000256" key="1">
    <source>
        <dbReference type="SAM" id="MobiDB-lite"/>
    </source>
</evidence>
<evidence type="ECO:0008006" key="4">
    <source>
        <dbReference type="Google" id="ProtNLM"/>
    </source>
</evidence>
<dbReference type="EMBL" id="KE346181">
    <property type="protein sequence ID" value="EXC28863.1"/>
    <property type="molecule type" value="Genomic_DNA"/>
</dbReference>
<organism evidence="2 3">
    <name type="scientific">Morus notabilis</name>
    <dbReference type="NCBI Taxonomy" id="981085"/>
    <lineage>
        <taxon>Eukaryota</taxon>
        <taxon>Viridiplantae</taxon>
        <taxon>Streptophyta</taxon>
        <taxon>Embryophyta</taxon>
        <taxon>Tracheophyta</taxon>
        <taxon>Spermatophyta</taxon>
        <taxon>Magnoliopsida</taxon>
        <taxon>eudicotyledons</taxon>
        <taxon>Gunneridae</taxon>
        <taxon>Pentapetalae</taxon>
        <taxon>rosids</taxon>
        <taxon>fabids</taxon>
        <taxon>Rosales</taxon>
        <taxon>Moraceae</taxon>
        <taxon>Moreae</taxon>
        <taxon>Morus</taxon>
    </lineage>
</organism>
<dbReference type="InterPro" id="IPR044824">
    <property type="entry name" value="MAIN-like"/>
</dbReference>
<dbReference type="Proteomes" id="UP000030645">
    <property type="component" value="Unassembled WGS sequence"/>
</dbReference>
<evidence type="ECO:0000313" key="2">
    <source>
        <dbReference type="EMBL" id="EXC28863.1"/>
    </source>
</evidence>
<accession>W9SEK1</accession>
<evidence type="ECO:0000313" key="3">
    <source>
        <dbReference type="Proteomes" id="UP000030645"/>
    </source>
</evidence>
<keyword evidence="3" id="KW-1185">Reference proteome</keyword>
<name>W9SEK1_9ROSA</name>
<protein>
    <recommendedName>
        <fullName evidence="4">Aminotransferase-like plant mobile domain-containing protein</fullName>
    </recommendedName>
</protein>
<feature type="region of interest" description="Disordered" evidence="1">
    <location>
        <begin position="375"/>
        <end position="411"/>
    </location>
</feature>
<sequence>MATRALSKPGSVSRSFLQDATFTTNDRLPEAAYESEAVGAPINDQLSPEEGERILPDSVNWVCLWRGDFPPIPIMFLCPTQVSAAWATWVRKELRDSDLRERLAASGMLPFLIASMNLHLYRDVIGLRHVVRRWSKSSHSFITNPREFTVTLADVRRIFQLPIGADIEIPTSSPDDPDDRSEAMIALILSRFILPGPFPDTISGHLFPMAIAIIRGERLPLALLVLAQLYTQLDLLSEDEVIGAGCLVLRRGCRPIYFKSSYCAATGLRRNRMSSCNEVSMTDAQGNRDPRLLNFVFSTTPSHLPSFINDNLEYVSYQPYQVLHQFGIDQTVPKAAKENLPLNTQSLLISRGLYLLGDGHLNSARCAASYDHANKGARNTPASPSLGEELLNSQSQGGTNDKRPTSPTVTSLTKGVWAAEVGCRGEASTLATLGVCSDLSWPAAGEGAPSGACSLSPHTIPERSSALPYFSRGDDGSCGANTRAADHVAGFPNNPLSASTDNFLSEDDQFSLRWESDVNTFLRSFDTALGFVLLELHRASLDEIDITLLLSWRDVCQEAEKLGCRVSPLLARIRKIACVLFKKHRKFVRMATLDIEISELESKLAALRKQKVDSYVSLPAECTTDIAEIRALKNLDDGLFI</sequence>
<proteinExistence type="predicted"/>
<dbReference type="GO" id="GO:0010073">
    <property type="term" value="P:meristem maintenance"/>
    <property type="evidence" value="ECO:0007669"/>
    <property type="project" value="InterPro"/>
</dbReference>
<feature type="compositionally biased region" description="Polar residues" evidence="1">
    <location>
        <begin position="391"/>
        <end position="411"/>
    </location>
</feature>
<gene>
    <name evidence="2" type="ORF">L484_004993</name>
</gene>
<dbReference type="AlphaFoldDB" id="W9SEK1"/>
<dbReference type="PANTHER" id="PTHR46033">
    <property type="entry name" value="PROTEIN MAIN-LIKE 2"/>
    <property type="match status" value="1"/>
</dbReference>